<dbReference type="VEuPathDB" id="ToxoDB:CSUI_006838"/>
<evidence type="ECO:0000256" key="1">
    <source>
        <dbReference type="SAM" id="Phobius"/>
    </source>
</evidence>
<name>A0A2C6KFQ6_9APIC</name>
<evidence type="ECO:0000313" key="2">
    <source>
        <dbReference type="EMBL" id="PHJ19330.1"/>
    </source>
</evidence>
<gene>
    <name evidence="2" type="ORF">CSUI_006838</name>
</gene>
<dbReference type="Proteomes" id="UP000221165">
    <property type="component" value="Unassembled WGS sequence"/>
</dbReference>
<accession>A0A2C6KFQ6</accession>
<evidence type="ECO:0000313" key="3">
    <source>
        <dbReference type="Proteomes" id="UP000221165"/>
    </source>
</evidence>
<dbReference type="RefSeq" id="XP_067921032.1">
    <property type="nucleotide sequence ID" value="XM_068066989.1"/>
</dbReference>
<proteinExistence type="predicted"/>
<keyword evidence="3" id="KW-1185">Reference proteome</keyword>
<dbReference type="EMBL" id="MIGC01003512">
    <property type="protein sequence ID" value="PHJ19330.1"/>
    <property type="molecule type" value="Genomic_DNA"/>
</dbReference>
<comment type="caution">
    <text evidence="2">The sequence shown here is derived from an EMBL/GenBank/DDBJ whole genome shotgun (WGS) entry which is preliminary data.</text>
</comment>
<keyword evidence="1" id="KW-1133">Transmembrane helix</keyword>
<feature type="non-terminal residue" evidence="2">
    <location>
        <position position="1"/>
    </location>
</feature>
<feature type="transmembrane region" description="Helical" evidence="1">
    <location>
        <begin position="20"/>
        <end position="47"/>
    </location>
</feature>
<keyword evidence="1" id="KW-0472">Membrane</keyword>
<reference evidence="2 3" key="1">
    <citation type="journal article" date="2017" name="Int. J. Parasitol.">
        <title>The genome of the protozoan parasite Cystoisospora suis and a reverse vaccinology approach to identify vaccine candidates.</title>
        <authorList>
            <person name="Palmieri N."/>
            <person name="Shrestha A."/>
            <person name="Ruttkowski B."/>
            <person name="Beck T."/>
            <person name="Vogl C."/>
            <person name="Tomley F."/>
            <person name="Blake D.P."/>
            <person name="Joachim A."/>
        </authorList>
    </citation>
    <scope>NUCLEOTIDE SEQUENCE [LARGE SCALE GENOMIC DNA]</scope>
    <source>
        <strain evidence="2 3">Wien I</strain>
    </source>
</reference>
<sequence length="50" mass="5426">SLFRVRLLSCTSSSLGDFFLPIALFAFLPLLCHIVSLPSVCLSLSLINLS</sequence>
<organism evidence="2 3">
    <name type="scientific">Cystoisospora suis</name>
    <dbReference type="NCBI Taxonomy" id="483139"/>
    <lineage>
        <taxon>Eukaryota</taxon>
        <taxon>Sar</taxon>
        <taxon>Alveolata</taxon>
        <taxon>Apicomplexa</taxon>
        <taxon>Conoidasida</taxon>
        <taxon>Coccidia</taxon>
        <taxon>Eucoccidiorida</taxon>
        <taxon>Eimeriorina</taxon>
        <taxon>Sarcocystidae</taxon>
        <taxon>Cystoisospora</taxon>
    </lineage>
</organism>
<dbReference type="GeneID" id="94430200"/>
<dbReference type="AlphaFoldDB" id="A0A2C6KFQ6"/>
<protein>
    <submittedName>
        <fullName evidence="2">Uncharacterized protein</fullName>
    </submittedName>
</protein>
<feature type="non-terminal residue" evidence="2">
    <location>
        <position position="50"/>
    </location>
</feature>
<keyword evidence="1" id="KW-0812">Transmembrane</keyword>